<dbReference type="SUPFAM" id="SSF51905">
    <property type="entry name" value="FAD/NAD(P)-binding domain"/>
    <property type="match status" value="2"/>
</dbReference>
<dbReference type="InterPro" id="IPR050346">
    <property type="entry name" value="FMO-like"/>
</dbReference>
<evidence type="ECO:0000313" key="5">
    <source>
        <dbReference type="Proteomes" id="UP001175261"/>
    </source>
</evidence>
<dbReference type="PANTHER" id="PTHR23023">
    <property type="entry name" value="DIMETHYLANILINE MONOOXYGENASE"/>
    <property type="match status" value="1"/>
</dbReference>
<keyword evidence="2" id="KW-0274">FAD</keyword>
<dbReference type="InterPro" id="IPR036188">
    <property type="entry name" value="FAD/NAD-bd_sf"/>
</dbReference>
<comment type="caution">
    <text evidence="4">The sequence shown here is derived from an EMBL/GenBank/DDBJ whole genome shotgun (WGS) entry which is preliminary data.</text>
</comment>
<proteinExistence type="predicted"/>
<accession>A0AA39L7I1</accession>
<dbReference type="AlphaFoldDB" id="A0AA39L7I1"/>
<dbReference type="Pfam" id="PF13738">
    <property type="entry name" value="Pyr_redox_3"/>
    <property type="match status" value="1"/>
</dbReference>
<dbReference type="Proteomes" id="UP001175261">
    <property type="component" value="Unassembled WGS sequence"/>
</dbReference>
<name>A0AA39L7I1_SARSR</name>
<organism evidence="4 5">
    <name type="scientific">Sarocladium strictum</name>
    <name type="common">Black bundle disease fungus</name>
    <name type="synonym">Acremonium strictum</name>
    <dbReference type="NCBI Taxonomy" id="5046"/>
    <lineage>
        <taxon>Eukaryota</taxon>
        <taxon>Fungi</taxon>
        <taxon>Dikarya</taxon>
        <taxon>Ascomycota</taxon>
        <taxon>Pezizomycotina</taxon>
        <taxon>Sordariomycetes</taxon>
        <taxon>Hypocreomycetidae</taxon>
        <taxon>Hypocreales</taxon>
        <taxon>Sarocladiaceae</taxon>
        <taxon>Sarocladium</taxon>
    </lineage>
</organism>
<dbReference type="EMBL" id="JAPDFR010000004">
    <property type="protein sequence ID" value="KAK0386825.1"/>
    <property type="molecule type" value="Genomic_DNA"/>
</dbReference>
<keyword evidence="5" id="KW-1185">Reference proteome</keyword>
<dbReference type="Gene3D" id="3.50.50.60">
    <property type="entry name" value="FAD/NAD(P)-binding domain"/>
    <property type="match status" value="1"/>
</dbReference>
<evidence type="ECO:0000313" key="4">
    <source>
        <dbReference type="EMBL" id="KAK0386825.1"/>
    </source>
</evidence>
<keyword evidence="3" id="KW-0560">Oxidoreductase</keyword>
<evidence type="ECO:0000256" key="3">
    <source>
        <dbReference type="ARBA" id="ARBA00023002"/>
    </source>
</evidence>
<evidence type="ECO:0000256" key="1">
    <source>
        <dbReference type="ARBA" id="ARBA00022630"/>
    </source>
</evidence>
<gene>
    <name evidence="4" type="ORF">NLU13_5138</name>
</gene>
<dbReference type="GO" id="GO:0016491">
    <property type="term" value="F:oxidoreductase activity"/>
    <property type="evidence" value="ECO:0007669"/>
    <property type="project" value="UniProtKB-KW"/>
</dbReference>
<keyword evidence="1" id="KW-0285">Flavoprotein</keyword>
<reference evidence="4" key="1">
    <citation type="submission" date="2022-10" db="EMBL/GenBank/DDBJ databases">
        <title>Determination and structural analysis of whole genome sequence of Sarocladium strictum F4-1.</title>
        <authorList>
            <person name="Hu L."/>
            <person name="Jiang Y."/>
        </authorList>
    </citation>
    <scope>NUCLEOTIDE SEQUENCE</scope>
    <source>
        <strain evidence="4">F4-1</strain>
    </source>
</reference>
<protein>
    <submittedName>
        <fullName evidence="4">Uncharacterized protein</fullName>
    </submittedName>
</protein>
<sequence>MDDSYGVKDGEHIPGRVLYKYFTDFAIKFDILRRIRFRIDIQTVEKIAGGWNLIGNDNSSDGPMPVVYSCEKLIMCTGLSSTPNPVSIPGQESFEKPVLNHGQLRVEAQEVAADPDAKHVTIVGASKTGYDAVQLMASQGKQVTWIIRESGGGGVWMSPPWVRLGPFTVMLEHVATMRFFTWFSPCVWGQFDGFDWIRRFLHGTWLGRKLVHSLWEKLRMDTINFNGYRKNKAIAHLEPYESMFWTARVGVLNYPGNIHDYVTSGQVKIVKKDISSLSAGGTVNLADGTSFKTDALIAITGWKLSPNIAYKPDGIEASLGIPTENLSEKEEAMWEQLDREAEREILTRFPYLARPPKQTIPYKQKVSPYRLYRGMAPPGLTTQSDNSIVFIKMVHSTSNIIIAETQALWAFAYLNNKLNIDKEKVYKQTALSSRYGKLRYPCGFSSWYPEFVYDSVPYADMLLHDLGVSSRRKQSLADEVFSGYTCHDYKGINREWAKSRAG</sequence>
<evidence type="ECO:0000256" key="2">
    <source>
        <dbReference type="ARBA" id="ARBA00022827"/>
    </source>
</evidence>